<sequence length="910" mass="93552">MKKKYTLSPREFATAVGVSASTVRRWERENVIGSVRNSSGYRLFSVSDIDVAKQHSNSLYKEKVSRGQHQLVTKEDADILGIAGTRIPLTKRHLVTFAIMSVLFALVGFGSNGLLRQRSSIQSKLFDTSRENQYVGSDSFSRRIWFAEVLAAQSDSLKKKILSNVAWEFRGSLENPTITVFGNSEFVGDINADGYNLNLGTGSLTASNVIYSLTAGNGIEITGGQTPTISSTGVTSFEELTGDIDVVAGSNITITKSGNELTFNSSFTDTTYTAGTDLDLSGTEFSLEPILDTVTTINGLTTIAPGGILTIDDTGGLVIPVGTTAQRAGTPTMGTIRYNSSTSQFEGYATASWGSLGSLIDVDQDTYISAENSAGADNDQLRFFTAGFERMFISETGNVGIGTTGQGAYKLNVNGNTNITGNLVVTGDIDSLTGTIVTLDGTTSTYTTANVTTLDLGTNTITDGNLTGNWLATGYVGIGATNPSYALNVVGASNFTTTGTFGGIVTLNSLAASSSNSVLTENSGAIEKRTIDSQVWGTVDLVEGTGATNQVSYWTNTTTQTGSDNFWFDGTNVGIGTTNPGAYKLNVNGNTNITGNLVVTGDVDASTGTITTLDGTTATYTTGNITTLDLGTNTITDGNFTGNWAFNSGNLSGIGTIGSGAITSTGAIQGLSLTDGTATLTGGAFTGLTGITSSGTITFSGLGTGVVQSSSGGVLSNNLGSTNYITKWNASGITNANIYDNAGNVGIGGTAPATVPNLYVGANGNVGIGTTNPGNYKLNVNGTGYYTGALTLGTQASTTAHAVRADRSFTLTSDSNVTITNSGSAQDLTSDRSWTLGWAGLLPLSRGGTGIGTTNPANGALLIGNGTGYAVATLTGTTNQINVTNGSGSITLSTPQDIATTSTPVFAGLG</sequence>
<keyword evidence="1" id="KW-0812">Transmembrane</keyword>
<dbReference type="GO" id="GO:0003677">
    <property type="term" value="F:DNA binding"/>
    <property type="evidence" value="ECO:0007669"/>
    <property type="project" value="InterPro"/>
</dbReference>
<dbReference type="AlphaFoldDB" id="A0A2M8KQH0"/>
<dbReference type="Pfam" id="PF00376">
    <property type="entry name" value="MerR"/>
    <property type="match status" value="1"/>
</dbReference>
<dbReference type="InterPro" id="IPR000551">
    <property type="entry name" value="MerR-type_HTH_dom"/>
</dbReference>
<feature type="transmembrane region" description="Helical" evidence="1">
    <location>
        <begin position="94"/>
        <end position="115"/>
    </location>
</feature>
<evidence type="ECO:0000256" key="1">
    <source>
        <dbReference type="SAM" id="Phobius"/>
    </source>
</evidence>
<reference evidence="4" key="1">
    <citation type="submission" date="2017-09" db="EMBL/GenBank/DDBJ databases">
        <title>Depth-based differentiation of microbial function through sediment-hosted aquifers and enrichment of novel symbionts in the deep terrestrial subsurface.</title>
        <authorList>
            <person name="Probst A.J."/>
            <person name="Ladd B."/>
            <person name="Jarett J.K."/>
            <person name="Geller-Mcgrath D.E."/>
            <person name="Sieber C.M.K."/>
            <person name="Emerson J.B."/>
            <person name="Anantharaman K."/>
            <person name="Thomas B.C."/>
            <person name="Malmstrom R."/>
            <person name="Stieglmeier M."/>
            <person name="Klingl A."/>
            <person name="Woyke T."/>
            <person name="Ryan C.M."/>
            <person name="Banfield J.F."/>
        </authorList>
    </citation>
    <scope>NUCLEOTIDE SEQUENCE [LARGE SCALE GENOMIC DNA]</scope>
</reference>
<dbReference type="PROSITE" id="PS50937">
    <property type="entry name" value="HTH_MERR_2"/>
    <property type="match status" value="1"/>
</dbReference>
<dbReference type="EMBL" id="PFEC01000012">
    <property type="protein sequence ID" value="PJE62165.1"/>
    <property type="molecule type" value="Genomic_DNA"/>
</dbReference>
<comment type="caution">
    <text evidence="3">The sequence shown here is derived from an EMBL/GenBank/DDBJ whole genome shotgun (WGS) entry which is preliminary data.</text>
</comment>
<evidence type="ECO:0000313" key="4">
    <source>
        <dbReference type="Proteomes" id="UP000230222"/>
    </source>
</evidence>
<name>A0A2M8KQH0_9BACT</name>
<dbReference type="Proteomes" id="UP000230222">
    <property type="component" value="Unassembled WGS sequence"/>
</dbReference>
<evidence type="ECO:0000313" key="3">
    <source>
        <dbReference type="EMBL" id="PJE62165.1"/>
    </source>
</evidence>
<proteinExistence type="predicted"/>
<keyword evidence="1" id="KW-0472">Membrane</keyword>
<dbReference type="Gene3D" id="1.10.1660.10">
    <property type="match status" value="1"/>
</dbReference>
<organism evidence="3 4">
    <name type="scientific">Candidatus Roizmanbacteria bacterium CG10_big_fil_rev_8_21_14_0_10_39_12</name>
    <dbReference type="NCBI Taxonomy" id="1974852"/>
    <lineage>
        <taxon>Bacteria</taxon>
        <taxon>Candidatus Roizmaniibacteriota</taxon>
    </lineage>
</organism>
<evidence type="ECO:0000259" key="2">
    <source>
        <dbReference type="PROSITE" id="PS50937"/>
    </source>
</evidence>
<protein>
    <recommendedName>
        <fullName evidence="2">HTH merR-type domain-containing protein</fullName>
    </recommendedName>
</protein>
<dbReference type="SUPFAM" id="SSF46955">
    <property type="entry name" value="Putative DNA-binding domain"/>
    <property type="match status" value="1"/>
</dbReference>
<dbReference type="GO" id="GO:0006355">
    <property type="term" value="P:regulation of DNA-templated transcription"/>
    <property type="evidence" value="ECO:0007669"/>
    <property type="project" value="InterPro"/>
</dbReference>
<feature type="non-terminal residue" evidence="3">
    <location>
        <position position="910"/>
    </location>
</feature>
<dbReference type="InterPro" id="IPR009061">
    <property type="entry name" value="DNA-bd_dom_put_sf"/>
</dbReference>
<keyword evidence="1" id="KW-1133">Transmembrane helix</keyword>
<feature type="domain" description="HTH merR-type" evidence="2">
    <location>
        <begin position="6"/>
        <end position="50"/>
    </location>
</feature>
<accession>A0A2M8KQH0</accession>
<gene>
    <name evidence="3" type="ORF">COU87_00780</name>
</gene>